<protein>
    <submittedName>
        <fullName evidence="1">Uncharacterized protein</fullName>
    </submittedName>
</protein>
<name>A0A8J7I0N1_9NOST</name>
<dbReference type="EMBL" id="JAECZC010000081">
    <property type="protein sequence ID" value="MBH8566009.1"/>
    <property type="molecule type" value="Genomic_DNA"/>
</dbReference>
<keyword evidence="2" id="KW-1185">Reference proteome</keyword>
<reference evidence="1 2" key="1">
    <citation type="journal article" date="2021" name="Int. J. Syst. Evol. Microbiol.">
        <title>Amazonocrinis nigriterrae gen. nov., sp. nov., Atlanticothrix silvestris gen. nov., sp. nov. and Dendronalium phyllosphericum gen. nov., sp. nov., nostocacean cyanobacteria from Brazilian environments.</title>
        <authorList>
            <person name="Alvarenga D.O."/>
            <person name="Andreote A.P.D."/>
            <person name="Branco L.H.Z."/>
            <person name="Delbaje E."/>
            <person name="Cruz R.B."/>
            <person name="Varani A.M."/>
            <person name="Fiore M.F."/>
        </authorList>
    </citation>
    <scope>NUCLEOTIDE SEQUENCE [LARGE SCALE GENOMIC DNA]</scope>
    <source>
        <strain evidence="1 2">CENA67</strain>
    </source>
</reference>
<proteinExistence type="predicted"/>
<gene>
    <name evidence="1" type="ORF">I8748_28255</name>
</gene>
<dbReference type="AlphaFoldDB" id="A0A8J7I0N1"/>
<evidence type="ECO:0000313" key="1">
    <source>
        <dbReference type="EMBL" id="MBH8566009.1"/>
    </source>
</evidence>
<accession>A0A8J7I0N1</accession>
<organism evidence="1 2">
    <name type="scientific">Amazonocrinis nigriterrae CENA67</name>
    <dbReference type="NCBI Taxonomy" id="2794033"/>
    <lineage>
        <taxon>Bacteria</taxon>
        <taxon>Bacillati</taxon>
        <taxon>Cyanobacteriota</taxon>
        <taxon>Cyanophyceae</taxon>
        <taxon>Nostocales</taxon>
        <taxon>Nostocaceae</taxon>
        <taxon>Amazonocrinis</taxon>
        <taxon>Amazonocrinis nigriterrae</taxon>
    </lineage>
</organism>
<comment type="caution">
    <text evidence="1">The sequence shown here is derived from an EMBL/GenBank/DDBJ whole genome shotgun (WGS) entry which is preliminary data.</text>
</comment>
<sequence length="196" mass="21174">MKKALVSLALVSGGIFSLLSIQSIAASLDRCLIQNQLSNIAPEILKKISPEESNRLAIFQKRPLTSASEKEIKQAAVNYTLANSCRYKVLSGTPEAIFARPIKAAEIPATGFGEFDFMGKEPPMMLVVVKGNFDISGSGFLGFQTSNPPRSTKYTAYIFDLQAGTPIFSATGLTGKYFRNALNDSTVPDDLEAVDL</sequence>
<dbReference type="Proteomes" id="UP000632766">
    <property type="component" value="Unassembled WGS sequence"/>
</dbReference>
<dbReference type="RefSeq" id="WP_198127784.1">
    <property type="nucleotide sequence ID" value="NZ_JAECZC010000081.1"/>
</dbReference>
<evidence type="ECO:0000313" key="2">
    <source>
        <dbReference type="Proteomes" id="UP000632766"/>
    </source>
</evidence>